<keyword evidence="11" id="KW-1185">Reference proteome</keyword>
<organism evidence="10 11">
    <name type="scientific">Spectribacter acetivorans</name>
    <dbReference type="NCBI Taxonomy" id="3075603"/>
    <lineage>
        <taxon>Bacteria</taxon>
        <taxon>Pseudomonadati</taxon>
        <taxon>Pseudomonadota</taxon>
        <taxon>Gammaproteobacteria</taxon>
        <taxon>Salinisphaerales</taxon>
        <taxon>Salinisphaeraceae</taxon>
        <taxon>Spectribacter</taxon>
    </lineage>
</organism>
<dbReference type="RefSeq" id="WP_311657576.1">
    <property type="nucleotide sequence ID" value="NZ_JAVRHY010000003.1"/>
</dbReference>
<feature type="transmembrane region" description="Helical" evidence="9">
    <location>
        <begin position="12"/>
        <end position="27"/>
    </location>
</feature>
<sequence length="212" mass="23288">MRRTLMQIAREGWPILVLVALVTFAVGHFWHWLAALPLVVVVLVLLAFFHDPRRRIPSEPLAVIAPVDGRVVHRRECYDPFLDREAIRVSLDASLLGAYLLRAPVEGTVLELPAAGEGVFDGTVSWLRTDEGDDIVIAASGWMFGGRPCQVRYGDRLGQGRICGARRLAGRVDIFLPAHSRVEVAVGDRVHAGSDKLATLVRKAPVDLPSMS</sequence>
<gene>
    <name evidence="10" type="ORF">RM531_04355</name>
</gene>
<evidence type="ECO:0000256" key="5">
    <source>
        <dbReference type="ARBA" id="ARBA00023145"/>
    </source>
</evidence>
<keyword evidence="9" id="KW-1133">Transmembrane helix</keyword>
<evidence type="ECO:0000256" key="7">
    <source>
        <dbReference type="ARBA" id="ARBA00023264"/>
    </source>
</evidence>
<evidence type="ECO:0000256" key="4">
    <source>
        <dbReference type="ARBA" id="ARBA00023136"/>
    </source>
</evidence>
<keyword evidence="4 9" id="KW-0472">Membrane</keyword>
<evidence type="ECO:0000256" key="9">
    <source>
        <dbReference type="SAM" id="Phobius"/>
    </source>
</evidence>
<keyword evidence="9" id="KW-0812">Transmembrane</keyword>
<evidence type="ECO:0000256" key="6">
    <source>
        <dbReference type="ARBA" id="ARBA00023209"/>
    </source>
</evidence>
<protein>
    <recommendedName>
        <fullName evidence="12">Phosphatidylserine decarboxylase</fullName>
    </recommendedName>
</protein>
<dbReference type="PANTHER" id="PTHR35809">
    <property type="entry name" value="ARCHAETIDYLSERINE DECARBOXYLASE PROENZYME-RELATED"/>
    <property type="match status" value="1"/>
</dbReference>
<dbReference type="PANTHER" id="PTHR35809:SF1">
    <property type="entry name" value="ARCHAETIDYLSERINE DECARBOXYLASE PROENZYME-RELATED"/>
    <property type="match status" value="1"/>
</dbReference>
<keyword evidence="1" id="KW-1003">Cell membrane</keyword>
<evidence type="ECO:0000256" key="8">
    <source>
        <dbReference type="ARBA" id="ARBA00023317"/>
    </source>
</evidence>
<dbReference type="EMBL" id="JAVRHY010000003">
    <property type="protein sequence ID" value="MDT0617696.1"/>
    <property type="molecule type" value="Genomic_DNA"/>
</dbReference>
<keyword evidence="3" id="KW-0443">Lipid metabolism</keyword>
<dbReference type="InterPro" id="IPR033175">
    <property type="entry name" value="PSD-A"/>
</dbReference>
<keyword evidence="5" id="KW-0865">Zymogen</keyword>
<evidence type="ECO:0000256" key="1">
    <source>
        <dbReference type="ARBA" id="ARBA00022475"/>
    </source>
</evidence>
<feature type="transmembrane region" description="Helical" evidence="9">
    <location>
        <begin position="33"/>
        <end position="49"/>
    </location>
</feature>
<evidence type="ECO:0000313" key="10">
    <source>
        <dbReference type="EMBL" id="MDT0617696.1"/>
    </source>
</evidence>
<evidence type="ECO:0008006" key="12">
    <source>
        <dbReference type="Google" id="ProtNLM"/>
    </source>
</evidence>
<evidence type="ECO:0000256" key="3">
    <source>
        <dbReference type="ARBA" id="ARBA00023098"/>
    </source>
</evidence>
<proteinExistence type="predicted"/>
<dbReference type="Proteomes" id="UP001259982">
    <property type="component" value="Unassembled WGS sequence"/>
</dbReference>
<keyword evidence="2" id="KW-0444">Lipid biosynthesis</keyword>
<evidence type="ECO:0000256" key="2">
    <source>
        <dbReference type="ARBA" id="ARBA00022516"/>
    </source>
</evidence>
<name>A0ABU3B5G4_9GAMM</name>
<accession>A0ABU3B5G4</accession>
<evidence type="ECO:0000313" key="11">
    <source>
        <dbReference type="Proteomes" id="UP001259982"/>
    </source>
</evidence>
<keyword evidence="7" id="KW-1208">Phospholipid metabolism</keyword>
<reference evidence="10 11" key="1">
    <citation type="submission" date="2023-09" db="EMBL/GenBank/DDBJ databases">
        <authorList>
            <person name="Rey-Velasco X."/>
        </authorList>
    </citation>
    <scope>NUCLEOTIDE SEQUENCE [LARGE SCALE GENOMIC DNA]</scope>
    <source>
        <strain evidence="10 11">P385</strain>
    </source>
</reference>
<keyword evidence="8" id="KW-0670">Pyruvate</keyword>
<keyword evidence="6" id="KW-0594">Phospholipid biosynthesis</keyword>
<comment type="caution">
    <text evidence="10">The sequence shown here is derived from an EMBL/GenBank/DDBJ whole genome shotgun (WGS) entry which is preliminary data.</text>
</comment>